<sequence>MLQFWLSRRPLQLFSSSSSSSSSLALSYTRGIRTATSPKRLRDRINSPGIGTSQFILKRKHAARRVKVNRFLLTIDKYLEKGEWSDAWECLYRRMELPAMADNKTRFDAYEHAVTLFSSYERFGDAKEIQTTMINEGFIPSLSLRTRMASIAVLTEGAKEEVLLELLQDSLADPQFTELALYQLIRFLGDTMDFSPSSVDAIVQIWVNHHGQISKKKTLSYLIQIHVKRGQLEDAKAWLQRSIEQGTALDAAPFTDLLAGLVRREHTDELTATIANMQKAGIAPDLAVFNTIIYGHIKRLHFKDAIATYNLLFSSRGKELTPDKHTFTNMFTMHLKGLKPRLQVQPADKAQLPPPRTLYNNLIECHLIRTGGWVSLQSEALTTSVLNLALRLFLKTRDYEAAYNIFQTFDICKVPANSTTVSVVLQPLLARILRERRRAAKNDTWLRTLLGPEWYENIEAKGTLFSLTGTAILERLWVIGPLKPQVDPEPQHSDVNLHANPKALSVITGKVDKLSREDLKVLRSIVRRLFYAGAHEMNLDPSVPTASVWKKKVIDAMRDMMPNMKAMSRYFASGRAGKKLKRLAEGGNDKRKRYDLRYLGGG</sequence>
<reference evidence="1" key="1">
    <citation type="submission" date="2019-10" db="EMBL/GenBank/DDBJ databases">
        <authorList>
            <consortium name="DOE Joint Genome Institute"/>
            <person name="Kuo A."/>
            <person name="Miyauchi S."/>
            <person name="Kiss E."/>
            <person name="Drula E."/>
            <person name="Kohler A."/>
            <person name="Sanchez-Garcia M."/>
            <person name="Andreopoulos B."/>
            <person name="Barry K.W."/>
            <person name="Bonito G."/>
            <person name="Buee M."/>
            <person name="Carver A."/>
            <person name="Chen C."/>
            <person name="Cichocki N."/>
            <person name="Clum A."/>
            <person name="Culley D."/>
            <person name="Crous P.W."/>
            <person name="Fauchery L."/>
            <person name="Girlanda M."/>
            <person name="Hayes R."/>
            <person name="Keri Z."/>
            <person name="Labutti K."/>
            <person name="Lipzen A."/>
            <person name="Lombard V."/>
            <person name="Magnuson J."/>
            <person name="Maillard F."/>
            <person name="Morin E."/>
            <person name="Murat C."/>
            <person name="Nolan M."/>
            <person name="Ohm R."/>
            <person name="Pangilinan J."/>
            <person name="Pereira M."/>
            <person name="Perotto S."/>
            <person name="Peter M."/>
            <person name="Riley R."/>
            <person name="Sitrit Y."/>
            <person name="Stielow B."/>
            <person name="Szollosi G."/>
            <person name="Zifcakova L."/>
            <person name="Stursova M."/>
            <person name="Spatafora J.W."/>
            <person name="Tedersoo L."/>
            <person name="Vaario L.-M."/>
            <person name="Yamada A."/>
            <person name="Yan M."/>
            <person name="Wang P."/>
            <person name="Xu J."/>
            <person name="Bruns T."/>
            <person name="Baldrian P."/>
            <person name="Vilgalys R."/>
            <person name="Henrissat B."/>
            <person name="Grigoriev I.V."/>
            <person name="Hibbett D."/>
            <person name="Nagy L.G."/>
            <person name="Martin F.M."/>
        </authorList>
    </citation>
    <scope>NUCLEOTIDE SEQUENCE</scope>
    <source>
        <strain evidence="1">P2</strain>
    </source>
</reference>
<name>A0ACB6ZCG8_THEGA</name>
<evidence type="ECO:0000313" key="2">
    <source>
        <dbReference type="Proteomes" id="UP000886501"/>
    </source>
</evidence>
<dbReference type="EMBL" id="MU118038">
    <property type="protein sequence ID" value="KAF9647262.1"/>
    <property type="molecule type" value="Genomic_DNA"/>
</dbReference>
<organism evidence="1 2">
    <name type="scientific">Thelephora ganbajun</name>
    <name type="common">Ganba fungus</name>
    <dbReference type="NCBI Taxonomy" id="370292"/>
    <lineage>
        <taxon>Eukaryota</taxon>
        <taxon>Fungi</taxon>
        <taxon>Dikarya</taxon>
        <taxon>Basidiomycota</taxon>
        <taxon>Agaricomycotina</taxon>
        <taxon>Agaricomycetes</taxon>
        <taxon>Thelephorales</taxon>
        <taxon>Thelephoraceae</taxon>
        <taxon>Thelephora</taxon>
    </lineage>
</organism>
<dbReference type="Proteomes" id="UP000886501">
    <property type="component" value="Unassembled WGS sequence"/>
</dbReference>
<evidence type="ECO:0000313" key="1">
    <source>
        <dbReference type="EMBL" id="KAF9647262.1"/>
    </source>
</evidence>
<accession>A0ACB6ZCG8</accession>
<reference evidence="1" key="2">
    <citation type="journal article" date="2020" name="Nat. Commun.">
        <title>Large-scale genome sequencing of mycorrhizal fungi provides insights into the early evolution of symbiotic traits.</title>
        <authorList>
            <person name="Miyauchi S."/>
            <person name="Kiss E."/>
            <person name="Kuo A."/>
            <person name="Drula E."/>
            <person name="Kohler A."/>
            <person name="Sanchez-Garcia M."/>
            <person name="Morin E."/>
            <person name="Andreopoulos B."/>
            <person name="Barry K.W."/>
            <person name="Bonito G."/>
            <person name="Buee M."/>
            <person name="Carver A."/>
            <person name="Chen C."/>
            <person name="Cichocki N."/>
            <person name="Clum A."/>
            <person name="Culley D."/>
            <person name="Crous P.W."/>
            <person name="Fauchery L."/>
            <person name="Girlanda M."/>
            <person name="Hayes R.D."/>
            <person name="Keri Z."/>
            <person name="LaButti K."/>
            <person name="Lipzen A."/>
            <person name="Lombard V."/>
            <person name="Magnuson J."/>
            <person name="Maillard F."/>
            <person name="Murat C."/>
            <person name="Nolan M."/>
            <person name="Ohm R.A."/>
            <person name="Pangilinan J."/>
            <person name="Pereira M.F."/>
            <person name="Perotto S."/>
            <person name="Peter M."/>
            <person name="Pfister S."/>
            <person name="Riley R."/>
            <person name="Sitrit Y."/>
            <person name="Stielow J.B."/>
            <person name="Szollosi G."/>
            <person name="Zifcakova L."/>
            <person name="Stursova M."/>
            <person name="Spatafora J.W."/>
            <person name="Tedersoo L."/>
            <person name="Vaario L.M."/>
            <person name="Yamada A."/>
            <person name="Yan M."/>
            <person name="Wang P."/>
            <person name="Xu J."/>
            <person name="Bruns T."/>
            <person name="Baldrian P."/>
            <person name="Vilgalys R."/>
            <person name="Dunand C."/>
            <person name="Henrissat B."/>
            <person name="Grigoriev I.V."/>
            <person name="Hibbett D."/>
            <person name="Nagy L.G."/>
            <person name="Martin F.M."/>
        </authorList>
    </citation>
    <scope>NUCLEOTIDE SEQUENCE</scope>
    <source>
        <strain evidence="1">P2</strain>
    </source>
</reference>
<comment type="caution">
    <text evidence="1">The sequence shown here is derived from an EMBL/GenBank/DDBJ whole genome shotgun (WGS) entry which is preliminary data.</text>
</comment>
<keyword evidence="2" id="KW-1185">Reference proteome</keyword>
<protein>
    <submittedName>
        <fullName evidence="1">Uncharacterized protein</fullName>
    </submittedName>
</protein>
<gene>
    <name evidence="1" type="ORF">BDM02DRAFT_3117400</name>
</gene>
<proteinExistence type="predicted"/>